<comment type="caution">
    <text evidence="2">The sequence shown here is derived from an EMBL/GenBank/DDBJ whole genome shotgun (WGS) entry which is preliminary data.</text>
</comment>
<reference evidence="2" key="1">
    <citation type="journal article" date="2021" name="J Fungi (Basel)">
        <title>Virulence traits and population genomics of the black yeast Aureobasidium melanogenum.</title>
        <authorList>
            <person name="Cernosa A."/>
            <person name="Sun X."/>
            <person name="Gostincar C."/>
            <person name="Fang C."/>
            <person name="Gunde-Cimerman N."/>
            <person name="Song Z."/>
        </authorList>
    </citation>
    <scope>NUCLEOTIDE SEQUENCE</scope>
    <source>
        <strain evidence="2">EXF-9298</strain>
    </source>
</reference>
<feature type="compositionally biased region" description="Acidic residues" evidence="1">
    <location>
        <begin position="231"/>
        <end position="246"/>
    </location>
</feature>
<feature type="compositionally biased region" description="Basic and acidic residues" evidence="1">
    <location>
        <begin position="25"/>
        <end position="42"/>
    </location>
</feature>
<keyword evidence="3" id="KW-1185">Reference proteome</keyword>
<evidence type="ECO:0000256" key="1">
    <source>
        <dbReference type="SAM" id="MobiDB-lite"/>
    </source>
</evidence>
<evidence type="ECO:0000313" key="2">
    <source>
        <dbReference type="EMBL" id="KAG9976827.1"/>
    </source>
</evidence>
<dbReference type="Proteomes" id="UP000729357">
    <property type="component" value="Unassembled WGS sequence"/>
</dbReference>
<feature type="compositionally biased region" description="Polar residues" evidence="1">
    <location>
        <begin position="209"/>
        <end position="227"/>
    </location>
</feature>
<name>A0A9P8FMD4_AURME</name>
<dbReference type="EMBL" id="JAHFXS010001555">
    <property type="protein sequence ID" value="KAG9976827.1"/>
    <property type="molecule type" value="Genomic_DNA"/>
</dbReference>
<evidence type="ECO:0000313" key="3">
    <source>
        <dbReference type="Proteomes" id="UP000729357"/>
    </source>
</evidence>
<feature type="region of interest" description="Disordered" evidence="1">
    <location>
        <begin position="25"/>
        <end position="59"/>
    </location>
</feature>
<protein>
    <submittedName>
        <fullName evidence="2">Uncharacterized protein</fullName>
    </submittedName>
</protein>
<dbReference type="AlphaFoldDB" id="A0A9P8FMD4"/>
<gene>
    <name evidence="2" type="ORF">KCU98_g10471</name>
</gene>
<organism evidence="2 3">
    <name type="scientific">Aureobasidium melanogenum</name>
    <name type="common">Aureobasidium pullulans var. melanogenum</name>
    <dbReference type="NCBI Taxonomy" id="46634"/>
    <lineage>
        <taxon>Eukaryota</taxon>
        <taxon>Fungi</taxon>
        <taxon>Dikarya</taxon>
        <taxon>Ascomycota</taxon>
        <taxon>Pezizomycotina</taxon>
        <taxon>Dothideomycetes</taxon>
        <taxon>Dothideomycetidae</taxon>
        <taxon>Dothideales</taxon>
        <taxon>Saccotheciaceae</taxon>
        <taxon>Aureobasidium</taxon>
    </lineage>
</organism>
<reference evidence="2" key="2">
    <citation type="submission" date="2021-08" db="EMBL/GenBank/DDBJ databases">
        <authorList>
            <person name="Gostincar C."/>
            <person name="Sun X."/>
            <person name="Song Z."/>
            <person name="Gunde-Cimerman N."/>
        </authorList>
    </citation>
    <scope>NUCLEOTIDE SEQUENCE</scope>
    <source>
        <strain evidence="2">EXF-9298</strain>
    </source>
</reference>
<sequence>MDDEPQILEDFVEDDKEFVTQMEKEGQMENDMQFEREPNHDDQMEDDVQSFSSYYPESLNDDEEEIQSSKQKIVALGTELHADFEDIGYVRELGELRAFPLTMRNPPERATWLDRTRAVLRIHGWYFLNDMTSHGSLSEDESETSPNESTAIEVSNNTEPADVPTSDSLNHIYLSVQGADGPNEDAPSLQGIHPGDDEAGSAIEPHSPVSATSETSRSSNLSGTTLLNDYYDGDSDSYDDDDDIDD</sequence>
<proteinExistence type="predicted"/>
<accession>A0A9P8FMD4</accession>
<feature type="region of interest" description="Disordered" evidence="1">
    <location>
        <begin position="135"/>
        <end position="246"/>
    </location>
</feature>
<feature type="non-terminal residue" evidence="2">
    <location>
        <position position="246"/>
    </location>
</feature>
<feature type="compositionally biased region" description="Polar residues" evidence="1">
    <location>
        <begin position="144"/>
        <end position="169"/>
    </location>
</feature>